<dbReference type="Proteomes" id="UP001367676">
    <property type="component" value="Unassembled WGS sequence"/>
</dbReference>
<organism evidence="1 2">
    <name type="scientific">Parthenolecanium corni</name>
    <dbReference type="NCBI Taxonomy" id="536013"/>
    <lineage>
        <taxon>Eukaryota</taxon>
        <taxon>Metazoa</taxon>
        <taxon>Ecdysozoa</taxon>
        <taxon>Arthropoda</taxon>
        <taxon>Hexapoda</taxon>
        <taxon>Insecta</taxon>
        <taxon>Pterygota</taxon>
        <taxon>Neoptera</taxon>
        <taxon>Paraneoptera</taxon>
        <taxon>Hemiptera</taxon>
        <taxon>Sternorrhyncha</taxon>
        <taxon>Coccoidea</taxon>
        <taxon>Coccidae</taxon>
        <taxon>Parthenolecanium</taxon>
    </lineage>
</organism>
<proteinExistence type="predicted"/>
<keyword evidence="2" id="KW-1185">Reference proteome</keyword>
<reference evidence="1 2" key="1">
    <citation type="submission" date="2024-03" db="EMBL/GenBank/DDBJ databases">
        <title>Adaptation during the transition from Ophiocordyceps entomopathogen to insect associate is accompanied by gene loss and intensified selection.</title>
        <authorList>
            <person name="Ward C.M."/>
            <person name="Onetto C.A."/>
            <person name="Borneman A.R."/>
        </authorList>
    </citation>
    <scope>NUCLEOTIDE SEQUENCE [LARGE SCALE GENOMIC DNA]</scope>
    <source>
        <strain evidence="1">AWRI1</strain>
        <tissue evidence="1">Single Adult Female</tissue>
    </source>
</reference>
<accession>A0AAN9TWC6</accession>
<gene>
    <name evidence="1" type="ORF">V9T40_001537</name>
</gene>
<dbReference type="EMBL" id="JBBCAQ010000019">
    <property type="protein sequence ID" value="KAK7595104.1"/>
    <property type="molecule type" value="Genomic_DNA"/>
</dbReference>
<dbReference type="AlphaFoldDB" id="A0AAN9TWC6"/>
<dbReference type="InterPro" id="IPR038602">
    <property type="entry name" value="Mite_allergen_7_sf"/>
</dbReference>
<protein>
    <submittedName>
        <fullName evidence="1">Uncharacterized protein</fullName>
    </submittedName>
</protein>
<comment type="caution">
    <text evidence="1">The sequence shown here is derived from an EMBL/GenBank/DDBJ whole genome shotgun (WGS) entry which is preliminary data.</text>
</comment>
<sequence length="228" mass="26065">MTPPGTSSVNDLFKYIRKKAPNDSALRQVRELNALLDLIVEDFAQQLRSEHLESVPMGDVHHTFSRSWLGLNVRGTFRGDQGKFEDLSSVRRKDNCVLAVPRPNERIFSFNLNLRKAALEFERYELHCGPVNTKGRLSVEARNNQISVRIAMELKKCDKVHRLEVTRAEIVKCGEFKVRVTGFGALGGNSLAKVVLRLMLKKIINERKAELEQRLKTFITRTIQSYTL</sequence>
<dbReference type="Gene3D" id="3.15.10.50">
    <property type="match status" value="1"/>
</dbReference>
<evidence type="ECO:0000313" key="1">
    <source>
        <dbReference type="EMBL" id="KAK7595104.1"/>
    </source>
</evidence>
<name>A0AAN9TWC6_9HEMI</name>
<evidence type="ECO:0000313" key="2">
    <source>
        <dbReference type="Proteomes" id="UP001367676"/>
    </source>
</evidence>